<accession>A0A9P1C355</accession>
<dbReference type="Proteomes" id="UP001152797">
    <property type="component" value="Unassembled WGS sequence"/>
</dbReference>
<dbReference type="AlphaFoldDB" id="A0A9P1C355"/>
<dbReference type="EMBL" id="CAMXCT010000873">
    <property type="protein sequence ID" value="CAI3984240.1"/>
    <property type="molecule type" value="Genomic_DNA"/>
</dbReference>
<evidence type="ECO:0000313" key="3">
    <source>
        <dbReference type="Proteomes" id="UP001152797"/>
    </source>
</evidence>
<comment type="caution">
    <text evidence="1">The sequence shown here is derived from an EMBL/GenBank/DDBJ whole genome shotgun (WGS) entry which is preliminary data.</text>
</comment>
<gene>
    <name evidence="1" type="ORF">C1SCF055_LOCUS11787</name>
</gene>
<reference evidence="2 3" key="2">
    <citation type="submission" date="2024-05" db="EMBL/GenBank/DDBJ databases">
        <authorList>
            <person name="Chen Y."/>
            <person name="Shah S."/>
            <person name="Dougan E. K."/>
            <person name="Thang M."/>
            <person name="Chan C."/>
        </authorList>
    </citation>
    <scope>NUCLEOTIDE SEQUENCE [LARGE SCALE GENOMIC DNA]</scope>
</reference>
<evidence type="ECO:0000313" key="1">
    <source>
        <dbReference type="EMBL" id="CAI3984240.1"/>
    </source>
</evidence>
<protein>
    <submittedName>
        <fullName evidence="2">PPM-type phosphatase domain-containing protein</fullName>
    </submittedName>
</protein>
<organism evidence="1">
    <name type="scientific">Cladocopium goreaui</name>
    <dbReference type="NCBI Taxonomy" id="2562237"/>
    <lineage>
        <taxon>Eukaryota</taxon>
        <taxon>Sar</taxon>
        <taxon>Alveolata</taxon>
        <taxon>Dinophyceae</taxon>
        <taxon>Suessiales</taxon>
        <taxon>Symbiodiniaceae</taxon>
        <taxon>Cladocopium</taxon>
    </lineage>
</organism>
<reference evidence="1" key="1">
    <citation type="submission" date="2022-10" db="EMBL/GenBank/DDBJ databases">
        <authorList>
            <person name="Chen Y."/>
            <person name="Dougan E. K."/>
            <person name="Chan C."/>
            <person name="Rhodes N."/>
            <person name="Thang M."/>
        </authorList>
    </citation>
    <scope>NUCLEOTIDE SEQUENCE</scope>
</reference>
<evidence type="ECO:0000313" key="2">
    <source>
        <dbReference type="EMBL" id="CAL4771552.1"/>
    </source>
</evidence>
<keyword evidence="3" id="KW-1185">Reference proteome</keyword>
<dbReference type="EMBL" id="CAMXCT020000873">
    <property type="protein sequence ID" value="CAL1137615.1"/>
    <property type="molecule type" value="Genomic_DNA"/>
</dbReference>
<name>A0A9P1C355_9DINO</name>
<dbReference type="EMBL" id="CAMXCT030000873">
    <property type="protein sequence ID" value="CAL4771552.1"/>
    <property type="molecule type" value="Genomic_DNA"/>
</dbReference>
<sequence>MSDSILAVGCVKQQCITLKLKGFKESQAKKLSVEVVFQANSQTLPLHLASWGAEQLQAVWSLVVTAAELPAGLIFFHFRVNGAFALSGEHIRIGQWNAVYLGDPIRPGLIQISTCAGRCNGCFCCAKPADMFDSFF</sequence>
<proteinExistence type="predicted"/>